<evidence type="ECO:0000256" key="4">
    <source>
        <dbReference type="ARBA" id="ARBA00022833"/>
    </source>
</evidence>
<evidence type="ECO:0000256" key="6">
    <source>
        <dbReference type="RuleBase" id="RU003983"/>
    </source>
</evidence>
<reference evidence="8" key="1">
    <citation type="journal article" date="2020" name="Stud. Mycol.">
        <title>101 Dothideomycetes genomes: a test case for predicting lifestyles and emergence of pathogens.</title>
        <authorList>
            <person name="Haridas S."/>
            <person name="Albert R."/>
            <person name="Binder M."/>
            <person name="Bloem J."/>
            <person name="Labutti K."/>
            <person name="Salamov A."/>
            <person name="Andreopoulos B."/>
            <person name="Baker S."/>
            <person name="Barry K."/>
            <person name="Bills G."/>
            <person name="Bluhm B."/>
            <person name="Cannon C."/>
            <person name="Castanera R."/>
            <person name="Culley D."/>
            <person name="Daum C."/>
            <person name="Ezra D."/>
            <person name="Gonzalez J."/>
            <person name="Henrissat B."/>
            <person name="Kuo A."/>
            <person name="Liang C."/>
            <person name="Lipzen A."/>
            <person name="Lutzoni F."/>
            <person name="Magnuson J."/>
            <person name="Mondo S."/>
            <person name="Nolan M."/>
            <person name="Ohm R."/>
            <person name="Pangilinan J."/>
            <person name="Park H.-J."/>
            <person name="Ramirez L."/>
            <person name="Alfaro M."/>
            <person name="Sun H."/>
            <person name="Tritt A."/>
            <person name="Yoshinaga Y."/>
            <person name="Zwiers L.-H."/>
            <person name="Turgeon B."/>
            <person name="Goodwin S."/>
            <person name="Spatafora J."/>
            <person name="Crous P."/>
            <person name="Grigoriev I."/>
        </authorList>
    </citation>
    <scope>NUCLEOTIDE SEQUENCE</scope>
    <source>
        <strain evidence="8">CBS 113389</strain>
    </source>
</reference>
<dbReference type="PANTHER" id="PTHR22726:SF1">
    <property type="entry name" value="METALLOENDOPEPTIDASE OMA1, MITOCHONDRIAL"/>
    <property type="match status" value="1"/>
</dbReference>
<dbReference type="GO" id="GO:0005743">
    <property type="term" value="C:mitochondrial inner membrane"/>
    <property type="evidence" value="ECO:0007669"/>
    <property type="project" value="TreeGrafter"/>
</dbReference>
<protein>
    <submittedName>
        <fullName evidence="8">Peptidase family M48-domain-containing protein</fullName>
    </submittedName>
</protein>
<evidence type="ECO:0000313" key="9">
    <source>
        <dbReference type="Proteomes" id="UP000799767"/>
    </source>
</evidence>
<dbReference type="GO" id="GO:0046872">
    <property type="term" value="F:metal ion binding"/>
    <property type="evidence" value="ECO:0007669"/>
    <property type="project" value="UniProtKB-KW"/>
</dbReference>
<evidence type="ECO:0000256" key="1">
    <source>
        <dbReference type="ARBA" id="ARBA00022670"/>
    </source>
</evidence>
<comment type="cofactor">
    <cofactor evidence="6">
        <name>Zn(2+)</name>
        <dbReference type="ChEBI" id="CHEBI:29105"/>
    </cofactor>
    <text evidence="6">Binds 1 zinc ion per subunit.</text>
</comment>
<dbReference type="GO" id="GO:0004222">
    <property type="term" value="F:metalloendopeptidase activity"/>
    <property type="evidence" value="ECO:0007669"/>
    <property type="project" value="InterPro"/>
</dbReference>
<dbReference type="EMBL" id="MU001632">
    <property type="protein sequence ID" value="KAF2486712.1"/>
    <property type="molecule type" value="Genomic_DNA"/>
</dbReference>
<evidence type="ECO:0000256" key="5">
    <source>
        <dbReference type="ARBA" id="ARBA00023049"/>
    </source>
</evidence>
<keyword evidence="3 6" id="KW-0378">Hydrolase</keyword>
<feature type="domain" description="Peptidase M48" evidence="7">
    <location>
        <begin position="115"/>
        <end position="283"/>
    </location>
</feature>
<keyword evidence="9" id="KW-1185">Reference proteome</keyword>
<comment type="similarity">
    <text evidence="6">Belongs to the peptidase M48 family.</text>
</comment>
<keyword evidence="5 6" id="KW-0482">Metalloprotease</keyword>
<dbReference type="GO" id="GO:0034982">
    <property type="term" value="P:mitochondrial protein processing"/>
    <property type="evidence" value="ECO:0007669"/>
    <property type="project" value="TreeGrafter"/>
</dbReference>
<dbReference type="InterPro" id="IPR001915">
    <property type="entry name" value="Peptidase_M48"/>
</dbReference>
<organism evidence="8 9">
    <name type="scientific">Neohortaea acidophila</name>
    <dbReference type="NCBI Taxonomy" id="245834"/>
    <lineage>
        <taxon>Eukaryota</taxon>
        <taxon>Fungi</taxon>
        <taxon>Dikarya</taxon>
        <taxon>Ascomycota</taxon>
        <taxon>Pezizomycotina</taxon>
        <taxon>Dothideomycetes</taxon>
        <taxon>Dothideomycetidae</taxon>
        <taxon>Mycosphaerellales</taxon>
        <taxon>Teratosphaeriaceae</taxon>
        <taxon>Neohortaea</taxon>
    </lineage>
</organism>
<dbReference type="RefSeq" id="XP_033593281.1">
    <property type="nucleotide sequence ID" value="XM_033738763.1"/>
</dbReference>
<sequence>MLCRKSLCFRLNPPRVAQRREYWYRAVNHQRLFGSWNTLRTVMRSPMFYAHIAGVGTLVGMVYCYNLERTPISGRVRFNIMGESMTQQLGKKYYEREMERYNDTILPPTSTEHSLVQRIFERIVASPGLAADTWKLYVINDPVRQAFVLPGGEVFVHTGLLNFCESEDEIAVVLGHEIMHRLMQHTSETLSRVLPIIFVDYLFSLASGIDQDLVGLATDVMFLLPRSRAQETEADYFGVQLAAKSGYDPSAALSMWSRWEALEEEVVPVYLHTHPPHHQRLVSFHSWLSEAKRTRLQGRSQVFENAFALQRCFCALDRHP</sequence>
<dbReference type="GO" id="GO:0006515">
    <property type="term" value="P:protein quality control for misfolded or incompletely synthesized proteins"/>
    <property type="evidence" value="ECO:0007669"/>
    <property type="project" value="TreeGrafter"/>
</dbReference>
<evidence type="ECO:0000259" key="7">
    <source>
        <dbReference type="Pfam" id="PF01435"/>
    </source>
</evidence>
<dbReference type="Gene3D" id="3.30.2010.10">
    <property type="entry name" value="Metalloproteases ('zincins'), catalytic domain"/>
    <property type="match status" value="1"/>
</dbReference>
<dbReference type="Pfam" id="PF01435">
    <property type="entry name" value="Peptidase_M48"/>
    <property type="match status" value="1"/>
</dbReference>
<accession>A0A6A6Q372</accession>
<keyword evidence="4 6" id="KW-0862">Zinc</keyword>
<dbReference type="AlphaFoldDB" id="A0A6A6Q372"/>
<keyword evidence="1 6" id="KW-0645">Protease</keyword>
<gene>
    <name evidence="8" type="ORF">BDY17DRAFT_84518</name>
</gene>
<keyword evidence="2" id="KW-0479">Metal-binding</keyword>
<name>A0A6A6Q372_9PEZI</name>
<dbReference type="OrthoDB" id="7464992at2759"/>
<dbReference type="GeneID" id="54479764"/>
<evidence type="ECO:0000256" key="2">
    <source>
        <dbReference type="ARBA" id="ARBA00022723"/>
    </source>
</evidence>
<dbReference type="PANTHER" id="PTHR22726">
    <property type="entry name" value="METALLOENDOPEPTIDASE OMA1"/>
    <property type="match status" value="1"/>
</dbReference>
<dbReference type="InterPro" id="IPR051156">
    <property type="entry name" value="Mito/Outer_Membr_Metalloprot"/>
</dbReference>
<dbReference type="CDD" id="cd07331">
    <property type="entry name" value="M48C_Oma1_like"/>
    <property type="match status" value="1"/>
</dbReference>
<proteinExistence type="inferred from homology"/>
<evidence type="ECO:0000256" key="3">
    <source>
        <dbReference type="ARBA" id="ARBA00022801"/>
    </source>
</evidence>
<dbReference type="Proteomes" id="UP000799767">
    <property type="component" value="Unassembled WGS sequence"/>
</dbReference>
<evidence type="ECO:0000313" key="8">
    <source>
        <dbReference type="EMBL" id="KAF2486712.1"/>
    </source>
</evidence>